<evidence type="ECO:0000256" key="10">
    <source>
        <dbReference type="ARBA" id="ARBA00023004"/>
    </source>
</evidence>
<dbReference type="InterPro" id="IPR002401">
    <property type="entry name" value="Cyt_P450_E_grp-I"/>
</dbReference>
<evidence type="ECO:0000256" key="5">
    <source>
        <dbReference type="ARBA" id="ARBA00022617"/>
    </source>
</evidence>
<proteinExistence type="inferred from homology"/>
<keyword evidence="16" id="KW-1133">Transmembrane helix</keyword>
<evidence type="ECO:0000313" key="17">
    <source>
        <dbReference type="EMBL" id="KAK8764668.1"/>
    </source>
</evidence>
<keyword evidence="6 14" id="KW-0479">Metal-binding</keyword>
<feature type="binding site" description="axial binding residue" evidence="14">
    <location>
        <position position="466"/>
    </location>
    <ligand>
        <name>heme</name>
        <dbReference type="ChEBI" id="CHEBI:30413"/>
    </ligand>
    <ligandPart>
        <name>Fe</name>
        <dbReference type="ChEBI" id="CHEBI:18248"/>
    </ligandPart>
</feature>
<keyword evidence="10 14" id="KW-0408">Iron</keyword>
<evidence type="ECO:0000313" key="18">
    <source>
        <dbReference type="Proteomes" id="UP001321473"/>
    </source>
</evidence>
<evidence type="ECO:0000256" key="2">
    <source>
        <dbReference type="ARBA" id="ARBA00004174"/>
    </source>
</evidence>
<keyword evidence="9 15" id="KW-0560">Oxidoreductase</keyword>
<dbReference type="GO" id="GO:0005506">
    <property type="term" value="F:iron ion binding"/>
    <property type="evidence" value="ECO:0007669"/>
    <property type="project" value="InterPro"/>
</dbReference>
<keyword evidence="8" id="KW-0492">Microsome</keyword>
<keyword evidence="7" id="KW-0256">Endoplasmic reticulum</keyword>
<dbReference type="PRINTS" id="PR00385">
    <property type="entry name" value="P450"/>
</dbReference>
<dbReference type="GO" id="GO:0020037">
    <property type="term" value="F:heme binding"/>
    <property type="evidence" value="ECO:0007669"/>
    <property type="project" value="InterPro"/>
</dbReference>
<dbReference type="GO" id="GO:0016705">
    <property type="term" value="F:oxidoreductase activity, acting on paired donors, with incorporation or reduction of molecular oxygen"/>
    <property type="evidence" value="ECO:0007669"/>
    <property type="project" value="InterPro"/>
</dbReference>
<dbReference type="InterPro" id="IPR036396">
    <property type="entry name" value="Cyt_P450_sf"/>
</dbReference>
<keyword evidence="16" id="KW-0812">Transmembrane</keyword>
<evidence type="ECO:0000256" key="7">
    <source>
        <dbReference type="ARBA" id="ARBA00022824"/>
    </source>
</evidence>
<dbReference type="PANTHER" id="PTHR24302:SF15">
    <property type="entry name" value="FATTY-ACID PEROXYGENASE"/>
    <property type="match status" value="1"/>
</dbReference>
<gene>
    <name evidence="17" type="ORF">V5799_032722</name>
</gene>
<dbReference type="PRINTS" id="PR00463">
    <property type="entry name" value="EP450I"/>
</dbReference>
<dbReference type="Gene3D" id="1.10.630.10">
    <property type="entry name" value="Cytochrome P450"/>
    <property type="match status" value="1"/>
</dbReference>
<dbReference type="CDD" id="cd11055">
    <property type="entry name" value="CYP3A-like"/>
    <property type="match status" value="1"/>
</dbReference>
<dbReference type="GO" id="GO:0005789">
    <property type="term" value="C:endoplasmic reticulum membrane"/>
    <property type="evidence" value="ECO:0007669"/>
    <property type="project" value="UniProtKB-SubCell"/>
</dbReference>
<feature type="transmembrane region" description="Helical" evidence="16">
    <location>
        <begin position="215"/>
        <end position="236"/>
    </location>
</feature>
<evidence type="ECO:0000256" key="13">
    <source>
        <dbReference type="ARBA" id="ARBA00043906"/>
    </source>
</evidence>
<keyword evidence="18" id="KW-1185">Reference proteome</keyword>
<name>A0AAQ4DQC8_AMBAM</name>
<dbReference type="FunFam" id="1.10.630.10:FF:000042">
    <property type="entry name" value="Cytochrome P450"/>
    <property type="match status" value="1"/>
</dbReference>
<comment type="function">
    <text evidence="13">Cytochromes P450 are a group of heme-thiolate monooxygenases. They oxidize a variety of structurally unrelated compounds, including steroids, fatty acids, and xenobiotics.</text>
</comment>
<dbReference type="InterPro" id="IPR017972">
    <property type="entry name" value="Cyt_P450_CS"/>
</dbReference>
<keyword evidence="11 15" id="KW-0503">Monooxygenase</keyword>
<accession>A0AAQ4DQC8</accession>
<evidence type="ECO:0000256" key="16">
    <source>
        <dbReference type="SAM" id="Phobius"/>
    </source>
</evidence>
<dbReference type="InterPro" id="IPR001128">
    <property type="entry name" value="Cyt_P450"/>
</dbReference>
<comment type="subcellular location">
    <subcellularLocation>
        <location evidence="3">Endoplasmic reticulum membrane</location>
        <topology evidence="3">Peripheral membrane protein</topology>
    </subcellularLocation>
    <subcellularLocation>
        <location evidence="2">Microsome membrane</location>
        <topology evidence="2">Peripheral membrane protein</topology>
    </subcellularLocation>
</comment>
<evidence type="ECO:0000256" key="9">
    <source>
        <dbReference type="ARBA" id="ARBA00023002"/>
    </source>
</evidence>
<dbReference type="PROSITE" id="PS00086">
    <property type="entry name" value="CYTOCHROME_P450"/>
    <property type="match status" value="1"/>
</dbReference>
<evidence type="ECO:0000256" key="4">
    <source>
        <dbReference type="ARBA" id="ARBA00010617"/>
    </source>
</evidence>
<organism evidence="17 18">
    <name type="scientific">Amblyomma americanum</name>
    <name type="common">Lone star tick</name>
    <dbReference type="NCBI Taxonomy" id="6943"/>
    <lineage>
        <taxon>Eukaryota</taxon>
        <taxon>Metazoa</taxon>
        <taxon>Ecdysozoa</taxon>
        <taxon>Arthropoda</taxon>
        <taxon>Chelicerata</taxon>
        <taxon>Arachnida</taxon>
        <taxon>Acari</taxon>
        <taxon>Parasitiformes</taxon>
        <taxon>Ixodida</taxon>
        <taxon>Ixodoidea</taxon>
        <taxon>Ixodidae</taxon>
        <taxon>Amblyomminae</taxon>
        <taxon>Amblyomma</taxon>
    </lineage>
</organism>
<evidence type="ECO:0000256" key="8">
    <source>
        <dbReference type="ARBA" id="ARBA00022848"/>
    </source>
</evidence>
<dbReference type="SUPFAM" id="SSF48264">
    <property type="entry name" value="Cytochrome P450"/>
    <property type="match status" value="1"/>
</dbReference>
<feature type="transmembrane region" description="Helical" evidence="16">
    <location>
        <begin position="6"/>
        <end position="25"/>
    </location>
</feature>
<evidence type="ECO:0000256" key="15">
    <source>
        <dbReference type="RuleBase" id="RU000461"/>
    </source>
</evidence>
<comment type="caution">
    <text evidence="17">The sequence shown here is derived from an EMBL/GenBank/DDBJ whole genome shotgun (WGS) entry which is preliminary data.</text>
</comment>
<dbReference type="GO" id="GO:0008395">
    <property type="term" value="F:steroid hydroxylase activity"/>
    <property type="evidence" value="ECO:0007669"/>
    <property type="project" value="TreeGrafter"/>
</dbReference>
<dbReference type="Pfam" id="PF00067">
    <property type="entry name" value="p450"/>
    <property type="match status" value="1"/>
</dbReference>
<dbReference type="EMBL" id="JARKHS020028122">
    <property type="protein sequence ID" value="KAK8764668.1"/>
    <property type="molecule type" value="Genomic_DNA"/>
</dbReference>
<reference evidence="17 18" key="1">
    <citation type="journal article" date="2023" name="Arcadia Sci">
        <title>De novo assembly of a long-read Amblyomma americanum tick genome.</title>
        <authorList>
            <person name="Chou S."/>
            <person name="Poskanzer K.E."/>
            <person name="Rollins M."/>
            <person name="Thuy-Boun P.S."/>
        </authorList>
    </citation>
    <scope>NUCLEOTIDE SEQUENCE [LARGE SCALE GENOMIC DNA]</scope>
    <source>
        <strain evidence="17">F_SG_1</strain>
        <tissue evidence="17">Salivary glands</tissue>
    </source>
</reference>
<evidence type="ECO:0000256" key="14">
    <source>
        <dbReference type="PIRSR" id="PIRSR602401-1"/>
    </source>
</evidence>
<keyword evidence="12 16" id="KW-0472">Membrane</keyword>
<evidence type="ECO:0000256" key="6">
    <source>
        <dbReference type="ARBA" id="ARBA00022723"/>
    </source>
</evidence>
<protein>
    <recommendedName>
        <fullName evidence="19">Cytochrome</fullName>
    </recommendedName>
</protein>
<dbReference type="Proteomes" id="UP001321473">
    <property type="component" value="Unassembled WGS sequence"/>
</dbReference>
<evidence type="ECO:0000256" key="12">
    <source>
        <dbReference type="ARBA" id="ARBA00023136"/>
    </source>
</evidence>
<evidence type="ECO:0000256" key="11">
    <source>
        <dbReference type="ARBA" id="ARBA00023033"/>
    </source>
</evidence>
<keyword evidence="5 14" id="KW-0349">Heme</keyword>
<evidence type="ECO:0000256" key="3">
    <source>
        <dbReference type="ARBA" id="ARBA00004406"/>
    </source>
</evidence>
<evidence type="ECO:0008006" key="19">
    <source>
        <dbReference type="Google" id="ProtNLM"/>
    </source>
</evidence>
<dbReference type="PANTHER" id="PTHR24302">
    <property type="entry name" value="CYTOCHROME P450 FAMILY 3"/>
    <property type="match status" value="1"/>
</dbReference>
<evidence type="ECO:0000256" key="1">
    <source>
        <dbReference type="ARBA" id="ARBA00001971"/>
    </source>
</evidence>
<dbReference type="InterPro" id="IPR050705">
    <property type="entry name" value="Cytochrome_P450_3A"/>
</dbReference>
<dbReference type="AlphaFoldDB" id="A0AAQ4DQC8"/>
<sequence>MIPLQSFADFVIVIVTVCVLLYMYATRQRNYWKKQNVPHEKFSLILGPAKRLLSKPLCLSDQERYQKMGRLFGIYERGKPALVVAEPHLIKQVLVKDFQLLPNRMHRRSSHPIVDNMMVLANVERWRSIRPAASPAFSTGKLRKMNALIQDCARITCEHLKAAAERNDDIDVKRFYGHYSLDVIARCAFGTKVDSHTDATNEFVAQANKAFSARLSWKVLVAVLFPWLATVFRLRLGSWSDPFEYFSNVSKRIISQRRQNGQRQEDFLQLMMDAQDGKLSASSETSSELESKLFDVDSDAKLETTASTKRLTELEALAQCVLFFLAGQETTSSTLAFAVYLLALHPEAQEKLRREVDDCMAKHGKEPDLDVISRMKYMHCVVSETLRLYPPATRLERSGYDDYVLGDTGIKVLKKCSIVIPVYAMHRDPELFPDPDSFKPERFSDDNVESIRPYTYFPFGAGPRNCIGMRLALQSVKLCLLHSLHNVQFVRTEKTQVPLKIKKGLGVLTAEDITVGIRRRADQKSQ</sequence>
<comment type="similarity">
    <text evidence="4 15">Belongs to the cytochrome P450 family.</text>
</comment>
<comment type="cofactor">
    <cofactor evidence="1 14">
        <name>heme</name>
        <dbReference type="ChEBI" id="CHEBI:30413"/>
    </cofactor>
</comment>